<name>A0AAV4TRV9_CAEEX</name>
<comment type="caution">
    <text evidence="1">The sequence shown here is derived from an EMBL/GenBank/DDBJ whole genome shotgun (WGS) entry which is preliminary data.</text>
</comment>
<dbReference type="AlphaFoldDB" id="A0AAV4TRV9"/>
<dbReference type="Proteomes" id="UP001054945">
    <property type="component" value="Unassembled WGS sequence"/>
</dbReference>
<protein>
    <recommendedName>
        <fullName evidence="3">Peptidase M10 metallopeptidase domain-containing protein</fullName>
    </recommendedName>
</protein>
<evidence type="ECO:0008006" key="3">
    <source>
        <dbReference type="Google" id="ProtNLM"/>
    </source>
</evidence>
<proteinExistence type="predicted"/>
<reference evidence="1 2" key="1">
    <citation type="submission" date="2021-06" db="EMBL/GenBank/DDBJ databases">
        <title>Caerostris extrusa draft genome.</title>
        <authorList>
            <person name="Kono N."/>
            <person name="Arakawa K."/>
        </authorList>
    </citation>
    <scope>NUCLEOTIDE SEQUENCE [LARGE SCALE GENOMIC DNA]</scope>
</reference>
<keyword evidence="2" id="KW-1185">Reference proteome</keyword>
<evidence type="ECO:0000313" key="2">
    <source>
        <dbReference type="Proteomes" id="UP001054945"/>
    </source>
</evidence>
<sequence length="72" mass="8078">MKESPEKGNAIPLKDAYRNTALNLKCLKTVTAYLPERIFVVSNLVFHEIGHVFDIPTSEKINDTILYDPASS</sequence>
<dbReference type="EMBL" id="BPLR01011594">
    <property type="protein sequence ID" value="GIY47570.1"/>
    <property type="molecule type" value="Genomic_DNA"/>
</dbReference>
<gene>
    <name evidence="1" type="ORF">CEXT_636211</name>
</gene>
<organism evidence="1 2">
    <name type="scientific">Caerostris extrusa</name>
    <name type="common">Bark spider</name>
    <name type="synonym">Caerostris bankana</name>
    <dbReference type="NCBI Taxonomy" id="172846"/>
    <lineage>
        <taxon>Eukaryota</taxon>
        <taxon>Metazoa</taxon>
        <taxon>Ecdysozoa</taxon>
        <taxon>Arthropoda</taxon>
        <taxon>Chelicerata</taxon>
        <taxon>Arachnida</taxon>
        <taxon>Araneae</taxon>
        <taxon>Araneomorphae</taxon>
        <taxon>Entelegynae</taxon>
        <taxon>Araneoidea</taxon>
        <taxon>Araneidae</taxon>
        <taxon>Caerostris</taxon>
    </lineage>
</organism>
<evidence type="ECO:0000313" key="1">
    <source>
        <dbReference type="EMBL" id="GIY47570.1"/>
    </source>
</evidence>
<accession>A0AAV4TRV9</accession>